<accession>A0A8S2X978</accession>
<dbReference type="Gene3D" id="3.40.47.10">
    <property type="match status" value="1"/>
</dbReference>
<dbReference type="EMBL" id="CAJNOK010063851">
    <property type="protein sequence ID" value="CAF1645085.1"/>
    <property type="molecule type" value="Genomic_DNA"/>
</dbReference>
<feature type="domain" description="Thiolase N-terminal" evidence="1">
    <location>
        <begin position="46"/>
        <end position="93"/>
    </location>
</feature>
<dbReference type="Proteomes" id="UP000682733">
    <property type="component" value="Unassembled WGS sequence"/>
</dbReference>
<organism evidence="3 4">
    <name type="scientific">Didymodactylos carnosus</name>
    <dbReference type="NCBI Taxonomy" id="1234261"/>
    <lineage>
        <taxon>Eukaryota</taxon>
        <taxon>Metazoa</taxon>
        <taxon>Spiralia</taxon>
        <taxon>Gnathifera</taxon>
        <taxon>Rotifera</taxon>
        <taxon>Eurotatoria</taxon>
        <taxon>Bdelloidea</taxon>
        <taxon>Philodinida</taxon>
        <taxon>Philodinidae</taxon>
        <taxon>Didymodactylos</taxon>
    </lineage>
</organism>
<dbReference type="EMBL" id="CAJOBA010091272">
    <property type="protein sequence ID" value="CAF4485614.1"/>
    <property type="molecule type" value="Genomic_DNA"/>
</dbReference>
<gene>
    <name evidence="2" type="ORF">OVA965_LOCUS44501</name>
    <name evidence="3" type="ORF">TMI583_LOCUS47338</name>
</gene>
<dbReference type="SUPFAM" id="SSF53901">
    <property type="entry name" value="Thiolase-like"/>
    <property type="match status" value="1"/>
</dbReference>
<name>A0A8S2X978_9BILA</name>
<protein>
    <recommendedName>
        <fullName evidence="1">Thiolase N-terminal domain-containing protein</fullName>
    </recommendedName>
</protein>
<comment type="caution">
    <text evidence="3">The sequence shown here is derived from an EMBL/GenBank/DDBJ whole genome shotgun (WGS) entry which is preliminary data.</text>
</comment>
<evidence type="ECO:0000313" key="4">
    <source>
        <dbReference type="Proteomes" id="UP000682733"/>
    </source>
</evidence>
<dbReference type="InterPro" id="IPR016039">
    <property type="entry name" value="Thiolase-like"/>
</dbReference>
<dbReference type="AlphaFoldDB" id="A0A8S2X978"/>
<dbReference type="Pfam" id="PF00108">
    <property type="entry name" value="Thiolase_N"/>
    <property type="match status" value="1"/>
</dbReference>
<evidence type="ECO:0000313" key="3">
    <source>
        <dbReference type="EMBL" id="CAF4485614.1"/>
    </source>
</evidence>
<evidence type="ECO:0000313" key="2">
    <source>
        <dbReference type="EMBL" id="CAF1645085.1"/>
    </source>
</evidence>
<dbReference type="Proteomes" id="UP000677228">
    <property type="component" value="Unassembled WGS sequence"/>
</dbReference>
<sequence>MTAQFGSKFVRVLLIKSRPSDLNPILTTYATSQKRFASKVTGLNEVVIVSAVRTPIGSFRGALSTMQATKLGSLAIKACLEKAGKIMKEDVRKTKQ</sequence>
<dbReference type="InterPro" id="IPR020616">
    <property type="entry name" value="Thiolase_N"/>
</dbReference>
<reference evidence="3" key="1">
    <citation type="submission" date="2021-02" db="EMBL/GenBank/DDBJ databases">
        <authorList>
            <person name="Nowell W R."/>
        </authorList>
    </citation>
    <scope>NUCLEOTIDE SEQUENCE</scope>
</reference>
<evidence type="ECO:0000259" key="1">
    <source>
        <dbReference type="Pfam" id="PF00108"/>
    </source>
</evidence>
<dbReference type="GO" id="GO:0016747">
    <property type="term" value="F:acyltransferase activity, transferring groups other than amino-acyl groups"/>
    <property type="evidence" value="ECO:0007669"/>
    <property type="project" value="InterPro"/>
</dbReference>
<proteinExistence type="predicted"/>